<accession>A0A1F7YDP9</accession>
<reference evidence="1 2" key="1">
    <citation type="journal article" date="2016" name="Nat. Commun.">
        <title>Thousands of microbial genomes shed light on interconnected biogeochemical processes in an aquifer system.</title>
        <authorList>
            <person name="Anantharaman K."/>
            <person name="Brown C.T."/>
            <person name="Hug L.A."/>
            <person name="Sharon I."/>
            <person name="Castelle C.J."/>
            <person name="Probst A.J."/>
            <person name="Thomas B.C."/>
            <person name="Singh A."/>
            <person name="Wilkins M.J."/>
            <person name="Karaoz U."/>
            <person name="Brodie E.L."/>
            <person name="Williams K.H."/>
            <person name="Hubbard S.S."/>
            <person name="Banfield J.F."/>
        </authorList>
    </citation>
    <scope>NUCLEOTIDE SEQUENCE [LARGE SCALE GENOMIC DNA]</scope>
</reference>
<evidence type="ECO:0000313" key="2">
    <source>
        <dbReference type="Proteomes" id="UP000178851"/>
    </source>
</evidence>
<evidence type="ECO:0000313" key="1">
    <source>
        <dbReference type="EMBL" id="OGM25009.1"/>
    </source>
</evidence>
<gene>
    <name evidence="1" type="ORF">A2627_05075</name>
</gene>
<proteinExistence type="predicted"/>
<organism evidence="1 2">
    <name type="scientific">Candidatus Woesebacteria bacterium RIFCSPHIGHO2_01_FULL_39_28</name>
    <dbReference type="NCBI Taxonomy" id="1802496"/>
    <lineage>
        <taxon>Bacteria</taxon>
        <taxon>Candidatus Woeseibacteriota</taxon>
    </lineage>
</organism>
<protein>
    <submittedName>
        <fullName evidence="1">Uncharacterized protein</fullName>
    </submittedName>
</protein>
<dbReference type="AlphaFoldDB" id="A0A1F7YDP9"/>
<comment type="caution">
    <text evidence="1">The sequence shown here is derived from an EMBL/GenBank/DDBJ whole genome shotgun (WGS) entry which is preliminary data.</text>
</comment>
<sequence>MTQKISEEVSVILVYDHKKRTVFPKEVVWNNRSYLITKLGLHHTYRKGRTLYHIFSVVADTLFLRLKLDSETLHWKLEEISDGL</sequence>
<dbReference type="Proteomes" id="UP000178851">
    <property type="component" value="Unassembled WGS sequence"/>
</dbReference>
<name>A0A1F7YDP9_9BACT</name>
<dbReference type="EMBL" id="MGGI01000024">
    <property type="protein sequence ID" value="OGM25009.1"/>
    <property type="molecule type" value="Genomic_DNA"/>
</dbReference>